<dbReference type="SUPFAM" id="SSF54171">
    <property type="entry name" value="DNA-binding domain"/>
    <property type="match status" value="2"/>
</dbReference>
<dbReference type="PaxDb" id="2903-EOD28996"/>
<dbReference type="GO" id="GO:0005634">
    <property type="term" value="C:nucleus"/>
    <property type="evidence" value="ECO:0007669"/>
    <property type="project" value="UniProtKB-SubCell"/>
</dbReference>
<evidence type="ECO:0000256" key="5">
    <source>
        <dbReference type="ARBA" id="ARBA00023242"/>
    </source>
</evidence>
<feature type="region of interest" description="Disordered" evidence="6">
    <location>
        <begin position="389"/>
        <end position="413"/>
    </location>
</feature>
<keyword evidence="4" id="KW-0804">Transcription</keyword>
<dbReference type="Proteomes" id="UP000013827">
    <property type="component" value="Unassembled WGS sequence"/>
</dbReference>
<dbReference type="PANTHER" id="PTHR31677:SF127">
    <property type="entry name" value="AP2_ERF DOMAIN-CONTAINING PROTEIN"/>
    <property type="match status" value="1"/>
</dbReference>
<reference evidence="9" key="2">
    <citation type="submission" date="2024-10" db="UniProtKB">
        <authorList>
            <consortium name="EnsemblProtists"/>
        </authorList>
    </citation>
    <scope>IDENTIFICATION</scope>
</reference>
<dbReference type="HOGENOM" id="CLU_431143_0_0_1"/>
<keyword evidence="2" id="KW-0805">Transcription regulation</keyword>
<feature type="region of interest" description="Disordered" evidence="6">
    <location>
        <begin position="186"/>
        <end position="209"/>
    </location>
</feature>
<sequence length="695" mass="74440">MAGSSVHRHGRLLCRGAPLSFLDGEWVRQDSDVKSSPRFAHSDDPKLHLTSDGAAWRVTRGAGSGEVIAEAASTALHPGTVEVGSWKVFDRGKELPKSAELEMLCDGPNTEEQPFLMEELGRDFFLRVHLTRKVVWFVCPATGDIYHSAAKPGGEGGRSKPGKRYCHLCNKASQHLVNLHPELVAKKPPKEKKEKKLAGLEKNMPSPADPERVKTLIHALLCPSDGPSDRPDYTAEAVGVAVDALLERAPNPRRCERGEVFKGPVTVLVDVKDESGAVIGQVERPMTLSDAKKAKGGFHARVQAINAWLAAAQPDVPLIPEYCACWAAPDAYLRTDKDGKRKDECMADFPSEKRWSGEWWRFWREHIEPAIAGKVPGPPRKSVYQKLSDLREGPASGHRAKRQKLGPAASAGAAGSHSASAAELVGAVVPVHGPGEAEGLRLNPPAPAQAAGVFKSGSRFQAQHRVDGRQVDLGTFGTAVEAAVAYARAVGEYQPPAPPPIVAAEGEVVAEAEGLRLHLSSNSATGYKGVQQRPSGRFRAQHTVGRETVCYGFFGTAVEAAVAYARAVGEYQPPPAVAAEAEGLRLHLSSSSATGYKAVSIWRGSSGGIVDVDCAVDALVAAVLAGAPRAVQDPWGCLGLQRLTGREASRKRYLQLVRRLHPDRCGHPRAGECFALVEEAWRAIEARGEGGRSAG</sequence>
<accession>A0A0D3JZR1</accession>
<dbReference type="Gene3D" id="3.30.730.10">
    <property type="entry name" value="AP2/ERF domain"/>
    <property type="match status" value="2"/>
</dbReference>
<dbReference type="InterPro" id="IPR001623">
    <property type="entry name" value="DnaJ_domain"/>
</dbReference>
<protein>
    <recommendedName>
        <fullName evidence="11">J domain-containing protein</fullName>
    </recommendedName>
</protein>
<dbReference type="CDD" id="cd06257">
    <property type="entry name" value="DnaJ"/>
    <property type="match status" value="1"/>
</dbReference>
<dbReference type="InterPro" id="IPR001471">
    <property type="entry name" value="AP2/ERF_dom"/>
</dbReference>
<feature type="domain" description="AP2/ERF" evidence="8">
    <location>
        <begin position="526"/>
        <end position="582"/>
    </location>
</feature>
<keyword evidence="5" id="KW-0539">Nucleus</keyword>
<dbReference type="PROSITE" id="PS51032">
    <property type="entry name" value="AP2_ERF"/>
    <property type="match status" value="1"/>
</dbReference>
<organism evidence="9 10">
    <name type="scientific">Emiliania huxleyi (strain CCMP1516)</name>
    <dbReference type="NCBI Taxonomy" id="280463"/>
    <lineage>
        <taxon>Eukaryota</taxon>
        <taxon>Haptista</taxon>
        <taxon>Haptophyta</taxon>
        <taxon>Prymnesiophyceae</taxon>
        <taxon>Isochrysidales</taxon>
        <taxon>Noelaerhabdaceae</taxon>
        <taxon>Emiliania</taxon>
    </lineage>
</organism>
<proteinExistence type="predicted"/>
<dbReference type="InterPro" id="IPR036955">
    <property type="entry name" value="AP2/ERF_dom_sf"/>
</dbReference>
<evidence type="ECO:0000256" key="1">
    <source>
        <dbReference type="ARBA" id="ARBA00004123"/>
    </source>
</evidence>
<dbReference type="SUPFAM" id="SSF46565">
    <property type="entry name" value="Chaperone J-domain"/>
    <property type="match status" value="1"/>
</dbReference>
<evidence type="ECO:0000259" key="8">
    <source>
        <dbReference type="PROSITE" id="PS51032"/>
    </source>
</evidence>
<keyword evidence="10" id="KW-1185">Reference proteome</keyword>
<reference evidence="10" key="1">
    <citation type="journal article" date="2013" name="Nature">
        <title>Pan genome of the phytoplankton Emiliania underpins its global distribution.</title>
        <authorList>
            <person name="Read B.A."/>
            <person name="Kegel J."/>
            <person name="Klute M.J."/>
            <person name="Kuo A."/>
            <person name="Lefebvre S.C."/>
            <person name="Maumus F."/>
            <person name="Mayer C."/>
            <person name="Miller J."/>
            <person name="Monier A."/>
            <person name="Salamov A."/>
            <person name="Young J."/>
            <person name="Aguilar M."/>
            <person name="Claverie J.M."/>
            <person name="Frickenhaus S."/>
            <person name="Gonzalez K."/>
            <person name="Herman E.K."/>
            <person name="Lin Y.C."/>
            <person name="Napier J."/>
            <person name="Ogata H."/>
            <person name="Sarno A.F."/>
            <person name="Shmutz J."/>
            <person name="Schroeder D."/>
            <person name="de Vargas C."/>
            <person name="Verret F."/>
            <person name="von Dassow P."/>
            <person name="Valentin K."/>
            <person name="Van de Peer Y."/>
            <person name="Wheeler G."/>
            <person name="Dacks J.B."/>
            <person name="Delwiche C.F."/>
            <person name="Dyhrman S.T."/>
            <person name="Glockner G."/>
            <person name="John U."/>
            <person name="Richards T."/>
            <person name="Worden A.Z."/>
            <person name="Zhang X."/>
            <person name="Grigoriev I.V."/>
            <person name="Allen A.E."/>
            <person name="Bidle K."/>
            <person name="Borodovsky M."/>
            <person name="Bowler C."/>
            <person name="Brownlee C."/>
            <person name="Cock J.M."/>
            <person name="Elias M."/>
            <person name="Gladyshev V.N."/>
            <person name="Groth M."/>
            <person name="Guda C."/>
            <person name="Hadaegh A."/>
            <person name="Iglesias-Rodriguez M.D."/>
            <person name="Jenkins J."/>
            <person name="Jones B.M."/>
            <person name="Lawson T."/>
            <person name="Leese F."/>
            <person name="Lindquist E."/>
            <person name="Lobanov A."/>
            <person name="Lomsadze A."/>
            <person name="Malik S.B."/>
            <person name="Marsh M.E."/>
            <person name="Mackinder L."/>
            <person name="Mock T."/>
            <person name="Mueller-Roeber B."/>
            <person name="Pagarete A."/>
            <person name="Parker M."/>
            <person name="Probert I."/>
            <person name="Quesneville H."/>
            <person name="Raines C."/>
            <person name="Rensing S.A."/>
            <person name="Riano-Pachon D.M."/>
            <person name="Richier S."/>
            <person name="Rokitta S."/>
            <person name="Shiraiwa Y."/>
            <person name="Soanes D.M."/>
            <person name="van der Giezen M."/>
            <person name="Wahlund T.M."/>
            <person name="Williams B."/>
            <person name="Wilson W."/>
            <person name="Wolfe G."/>
            <person name="Wurch L.L."/>
        </authorList>
    </citation>
    <scope>NUCLEOTIDE SEQUENCE</scope>
</reference>
<dbReference type="InterPro" id="IPR016177">
    <property type="entry name" value="DNA-bd_dom_sf"/>
</dbReference>
<dbReference type="EnsemblProtists" id="EOD28996">
    <property type="protein sequence ID" value="EOD28996"/>
    <property type="gene ID" value="EMIHUDRAFT_456883"/>
</dbReference>
<comment type="subcellular location">
    <subcellularLocation>
        <location evidence="1">Nucleus</location>
    </subcellularLocation>
</comment>
<evidence type="ECO:0000256" key="2">
    <source>
        <dbReference type="ARBA" id="ARBA00023015"/>
    </source>
</evidence>
<dbReference type="GO" id="GO:0003700">
    <property type="term" value="F:DNA-binding transcription factor activity"/>
    <property type="evidence" value="ECO:0007669"/>
    <property type="project" value="InterPro"/>
</dbReference>
<dbReference type="PROSITE" id="PS50076">
    <property type="entry name" value="DNAJ_2"/>
    <property type="match status" value="1"/>
</dbReference>
<evidence type="ECO:0000256" key="4">
    <source>
        <dbReference type="ARBA" id="ARBA00023163"/>
    </source>
</evidence>
<dbReference type="RefSeq" id="XP_005781425.1">
    <property type="nucleotide sequence ID" value="XM_005781368.1"/>
</dbReference>
<dbReference type="KEGG" id="ehx:EMIHUDRAFT_456883"/>
<evidence type="ECO:0000313" key="9">
    <source>
        <dbReference type="EnsemblProtists" id="EOD28996"/>
    </source>
</evidence>
<evidence type="ECO:0008006" key="11">
    <source>
        <dbReference type="Google" id="ProtNLM"/>
    </source>
</evidence>
<evidence type="ECO:0000256" key="3">
    <source>
        <dbReference type="ARBA" id="ARBA00023125"/>
    </source>
</evidence>
<dbReference type="PANTHER" id="PTHR31677">
    <property type="entry name" value="AP2 DOMAIN CLASS TRANSCRIPTION FACTOR"/>
    <property type="match status" value="1"/>
</dbReference>
<feature type="domain" description="J" evidence="7">
    <location>
        <begin position="633"/>
        <end position="695"/>
    </location>
</feature>
<dbReference type="Gene3D" id="1.10.287.110">
    <property type="entry name" value="DnaJ domain"/>
    <property type="match status" value="1"/>
</dbReference>
<dbReference type="GeneID" id="17274542"/>
<evidence type="ECO:0000259" key="7">
    <source>
        <dbReference type="PROSITE" id="PS50076"/>
    </source>
</evidence>
<name>A0A0D3JZR1_EMIH1</name>
<keyword evidence="3" id="KW-0238">DNA-binding</keyword>
<dbReference type="AlphaFoldDB" id="A0A0D3JZR1"/>
<evidence type="ECO:0000256" key="6">
    <source>
        <dbReference type="SAM" id="MobiDB-lite"/>
    </source>
</evidence>
<evidence type="ECO:0000313" key="10">
    <source>
        <dbReference type="Proteomes" id="UP000013827"/>
    </source>
</evidence>
<dbReference type="GO" id="GO:0003677">
    <property type="term" value="F:DNA binding"/>
    <property type="evidence" value="ECO:0007669"/>
    <property type="project" value="UniProtKB-KW"/>
</dbReference>
<dbReference type="InterPro" id="IPR036869">
    <property type="entry name" value="J_dom_sf"/>
</dbReference>